<evidence type="ECO:0000259" key="13">
    <source>
        <dbReference type="Pfam" id="PF00852"/>
    </source>
</evidence>
<keyword evidence="4 12" id="KW-0328">Glycosyltransferase</keyword>
<evidence type="ECO:0000256" key="5">
    <source>
        <dbReference type="ARBA" id="ARBA00022679"/>
    </source>
</evidence>
<protein>
    <recommendedName>
        <fullName evidence="12">Fucosyltransferase</fullName>
        <ecNumber evidence="12">2.4.1.-</ecNumber>
    </recommendedName>
</protein>
<reference evidence="15 16" key="1">
    <citation type="submission" date="2024-03" db="EMBL/GenBank/DDBJ databases">
        <title>The genome assembly and annotation of the cricket Gryllus longicercus Weissman &amp; Gray.</title>
        <authorList>
            <person name="Szrajer S."/>
            <person name="Gray D."/>
            <person name="Ylla G."/>
        </authorList>
    </citation>
    <scope>NUCLEOTIDE SEQUENCE [LARGE SCALE GENOMIC DNA]</scope>
    <source>
        <strain evidence="15">DAG 2021-001</strain>
        <tissue evidence="15">Whole body minus gut</tissue>
    </source>
</reference>
<keyword evidence="5 12" id="KW-0808">Transferase</keyword>
<dbReference type="GO" id="GO:0032580">
    <property type="term" value="C:Golgi cisterna membrane"/>
    <property type="evidence" value="ECO:0007669"/>
    <property type="project" value="UniProtKB-SubCell"/>
</dbReference>
<evidence type="ECO:0000256" key="4">
    <source>
        <dbReference type="ARBA" id="ARBA00022676"/>
    </source>
</evidence>
<comment type="subcellular location">
    <subcellularLocation>
        <location evidence="1 12">Golgi apparatus</location>
        <location evidence="1 12">Golgi stack membrane</location>
        <topology evidence="1 12">Single-pass type II membrane protein</topology>
    </subcellularLocation>
</comment>
<dbReference type="InterPro" id="IPR055270">
    <property type="entry name" value="Glyco_tran_10_C"/>
</dbReference>
<dbReference type="InterPro" id="IPR038577">
    <property type="entry name" value="GT10-like_C_sf"/>
</dbReference>
<evidence type="ECO:0000256" key="10">
    <source>
        <dbReference type="ARBA" id="ARBA00023136"/>
    </source>
</evidence>
<gene>
    <name evidence="15" type="ORF">R5R35_013315</name>
</gene>
<dbReference type="Proteomes" id="UP001378592">
    <property type="component" value="Unassembled WGS sequence"/>
</dbReference>
<evidence type="ECO:0000256" key="3">
    <source>
        <dbReference type="ARBA" id="ARBA00008919"/>
    </source>
</evidence>
<keyword evidence="8" id="KW-1133">Transmembrane helix</keyword>
<dbReference type="GO" id="GO:0008417">
    <property type="term" value="F:fucosyltransferase activity"/>
    <property type="evidence" value="ECO:0007669"/>
    <property type="project" value="InterPro"/>
</dbReference>
<dbReference type="Pfam" id="PF00852">
    <property type="entry name" value="Glyco_transf_10"/>
    <property type="match status" value="1"/>
</dbReference>
<name>A0AAN9UZ75_9ORTH</name>
<dbReference type="SUPFAM" id="SSF53756">
    <property type="entry name" value="UDP-Glycosyltransferase/glycogen phosphorylase"/>
    <property type="match status" value="1"/>
</dbReference>
<evidence type="ECO:0000256" key="2">
    <source>
        <dbReference type="ARBA" id="ARBA00004922"/>
    </source>
</evidence>
<dbReference type="PANTHER" id="PTHR48438:SF1">
    <property type="entry name" value="ALPHA-(1,3)-FUCOSYLTRANSFERASE C-RELATED"/>
    <property type="match status" value="1"/>
</dbReference>
<keyword evidence="6 12" id="KW-0812">Transmembrane</keyword>
<evidence type="ECO:0000256" key="7">
    <source>
        <dbReference type="ARBA" id="ARBA00022968"/>
    </source>
</evidence>
<dbReference type="InterPro" id="IPR031481">
    <property type="entry name" value="Glyco_tran_10_N"/>
</dbReference>
<keyword evidence="9 12" id="KW-0333">Golgi apparatus</keyword>
<dbReference type="FunFam" id="3.40.50.11660:FF:000004">
    <property type="entry name" value="Glycoprotein 3-alpha-L-fucosyltransferase A"/>
    <property type="match status" value="1"/>
</dbReference>
<organism evidence="15 16">
    <name type="scientific">Gryllus longicercus</name>
    <dbReference type="NCBI Taxonomy" id="2509291"/>
    <lineage>
        <taxon>Eukaryota</taxon>
        <taxon>Metazoa</taxon>
        <taxon>Ecdysozoa</taxon>
        <taxon>Arthropoda</taxon>
        <taxon>Hexapoda</taxon>
        <taxon>Insecta</taxon>
        <taxon>Pterygota</taxon>
        <taxon>Neoptera</taxon>
        <taxon>Polyneoptera</taxon>
        <taxon>Orthoptera</taxon>
        <taxon>Ensifera</taxon>
        <taxon>Gryllidea</taxon>
        <taxon>Grylloidea</taxon>
        <taxon>Gryllidae</taxon>
        <taxon>Gryllinae</taxon>
        <taxon>Gryllus</taxon>
    </lineage>
</organism>
<evidence type="ECO:0000259" key="14">
    <source>
        <dbReference type="Pfam" id="PF17039"/>
    </source>
</evidence>
<comment type="pathway">
    <text evidence="2">Protein modification; protein glycosylation.</text>
</comment>
<evidence type="ECO:0000256" key="6">
    <source>
        <dbReference type="ARBA" id="ARBA00022692"/>
    </source>
</evidence>
<keyword evidence="7" id="KW-0735">Signal-anchor</keyword>
<comment type="similarity">
    <text evidence="3 12">Belongs to the glycosyltransferase 10 family.</text>
</comment>
<evidence type="ECO:0000256" key="8">
    <source>
        <dbReference type="ARBA" id="ARBA00022989"/>
    </source>
</evidence>
<evidence type="ECO:0000256" key="9">
    <source>
        <dbReference type="ARBA" id="ARBA00023034"/>
    </source>
</evidence>
<proteinExistence type="inferred from homology"/>
<feature type="domain" description="Fucosyltransferase N-terminal" evidence="14">
    <location>
        <begin position="7"/>
        <end position="30"/>
    </location>
</feature>
<evidence type="ECO:0000256" key="12">
    <source>
        <dbReference type="RuleBase" id="RU003832"/>
    </source>
</evidence>
<dbReference type="InterPro" id="IPR001503">
    <property type="entry name" value="Glyco_trans_10"/>
</dbReference>
<comment type="caution">
    <text evidence="15">The sequence shown here is derived from an EMBL/GenBank/DDBJ whole genome shotgun (WGS) entry which is preliminary data.</text>
</comment>
<feature type="domain" description="Fucosyltransferase C-terminal" evidence="13">
    <location>
        <begin position="73"/>
        <end position="245"/>
    </location>
</feature>
<evidence type="ECO:0000256" key="1">
    <source>
        <dbReference type="ARBA" id="ARBA00004447"/>
    </source>
</evidence>
<dbReference type="EMBL" id="JAZDUA010001020">
    <property type="protein sequence ID" value="KAK7788582.1"/>
    <property type="molecule type" value="Genomic_DNA"/>
</dbReference>
<dbReference type="AlphaFoldDB" id="A0AAN9UZ75"/>
<keyword evidence="16" id="KW-1185">Reference proteome</keyword>
<accession>A0AAN9UZ75</accession>
<dbReference type="Gene3D" id="3.40.50.11660">
    <property type="entry name" value="Glycosyl transferase family 10, C-terminal domain"/>
    <property type="match status" value="1"/>
</dbReference>
<keyword evidence="10" id="KW-0472">Membrane</keyword>
<dbReference type="EC" id="2.4.1.-" evidence="12"/>
<keyword evidence="11" id="KW-0325">Glycoprotein</keyword>
<evidence type="ECO:0000256" key="11">
    <source>
        <dbReference type="ARBA" id="ARBA00023180"/>
    </source>
</evidence>
<dbReference type="PANTHER" id="PTHR48438">
    <property type="entry name" value="ALPHA-(1,3)-FUCOSYLTRANSFERASE C-RELATED"/>
    <property type="match status" value="1"/>
</dbReference>
<sequence>MAASSYEYMGGVFNWTMTYRLDSDIVRPYGQLSPLGDTPSPAQGWLAVPAAPIAPSAAALEAHNSSDAPGEGERKALVAWLVSHCRTPSRREDYVRALSQHIDVDVYGKCGSRRWPRNDTVGFYRMLSAKYTFYLSFENSLCRDYVTEKLFNVLPLDIVPVVYGGANYSAIVPPHSYIDARDFETPRDLARYLQFLARRPEELEKFWWWKRHYRVNQYPSSVLCHLCERVHNPGPAGAYQDVARWYSGPGICQEPPSEVYKTTKPLTAKLSKT</sequence>
<dbReference type="Pfam" id="PF17039">
    <property type="entry name" value="Glyco_tran_10_N"/>
    <property type="match status" value="1"/>
</dbReference>
<evidence type="ECO:0000313" key="15">
    <source>
        <dbReference type="EMBL" id="KAK7788582.1"/>
    </source>
</evidence>
<evidence type="ECO:0000313" key="16">
    <source>
        <dbReference type="Proteomes" id="UP001378592"/>
    </source>
</evidence>